<dbReference type="InterPro" id="IPR023201">
    <property type="entry name" value="SecY_dom_sf"/>
</dbReference>
<dbReference type="Gramene" id="PRQ24488">
    <property type="protein sequence ID" value="PRQ24488"/>
    <property type="gene ID" value="RchiOBHm_Chr6g0272971"/>
</dbReference>
<dbReference type="Proteomes" id="UP000238479">
    <property type="component" value="Chromosome 6"/>
</dbReference>
<protein>
    <submittedName>
        <fullName evidence="2">Putative SecY/SEC61-alpha family protein</fullName>
    </submittedName>
</protein>
<dbReference type="STRING" id="74649.A0A2P6PRD7"/>
<keyword evidence="3" id="KW-1185">Reference proteome</keyword>
<evidence type="ECO:0000313" key="3">
    <source>
        <dbReference type="Proteomes" id="UP000238479"/>
    </source>
</evidence>
<comment type="caution">
    <text evidence="2">The sequence shown here is derived from an EMBL/GenBank/DDBJ whole genome shotgun (WGS) entry which is preliminary data.</text>
</comment>
<feature type="transmembrane region" description="Helical" evidence="1">
    <location>
        <begin position="82"/>
        <end position="104"/>
    </location>
</feature>
<gene>
    <name evidence="2" type="ORF">RchiOBHm_Chr6g0272971</name>
</gene>
<name>A0A2P6PRD7_ROSCH</name>
<keyword evidence="1" id="KW-0812">Transmembrane</keyword>
<feature type="transmembrane region" description="Helical" evidence="1">
    <location>
        <begin position="20"/>
        <end position="40"/>
    </location>
</feature>
<evidence type="ECO:0000256" key="1">
    <source>
        <dbReference type="SAM" id="Phobius"/>
    </source>
</evidence>
<evidence type="ECO:0000313" key="2">
    <source>
        <dbReference type="EMBL" id="PRQ24488.1"/>
    </source>
</evidence>
<keyword evidence="1" id="KW-1133">Transmembrane helix</keyword>
<feature type="transmembrane region" description="Helical" evidence="1">
    <location>
        <begin position="52"/>
        <end position="70"/>
    </location>
</feature>
<organism evidence="2 3">
    <name type="scientific">Rosa chinensis</name>
    <name type="common">China rose</name>
    <dbReference type="NCBI Taxonomy" id="74649"/>
    <lineage>
        <taxon>Eukaryota</taxon>
        <taxon>Viridiplantae</taxon>
        <taxon>Streptophyta</taxon>
        <taxon>Embryophyta</taxon>
        <taxon>Tracheophyta</taxon>
        <taxon>Spermatophyta</taxon>
        <taxon>Magnoliopsida</taxon>
        <taxon>eudicotyledons</taxon>
        <taxon>Gunneridae</taxon>
        <taxon>Pentapetalae</taxon>
        <taxon>rosids</taxon>
        <taxon>fabids</taxon>
        <taxon>Rosales</taxon>
        <taxon>Rosaceae</taxon>
        <taxon>Rosoideae</taxon>
        <taxon>Rosoideae incertae sedis</taxon>
        <taxon>Rosa</taxon>
    </lineage>
</organism>
<proteinExistence type="predicted"/>
<accession>A0A2P6PRD7</accession>
<keyword evidence="1" id="KW-0472">Membrane</keyword>
<dbReference type="AlphaFoldDB" id="A0A2P6PRD7"/>
<reference evidence="2 3" key="1">
    <citation type="journal article" date="2018" name="Nat. Genet.">
        <title>The Rosa genome provides new insights in the design of modern roses.</title>
        <authorList>
            <person name="Bendahmane M."/>
        </authorList>
    </citation>
    <scope>NUCLEOTIDE SEQUENCE [LARGE SCALE GENOMIC DNA]</scope>
    <source>
        <strain evidence="3">cv. Old Blush</strain>
    </source>
</reference>
<dbReference type="EMBL" id="PDCK01000044">
    <property type="protein sequence ID" value="PRQ24488.1"/>
    <property type="molecule type" value="Genomic_DNA"/>
</dbReference>
<dbReference type="Gene3D" id="1.10.3370.10">
    <property type="entry name" value="SecY subunit domain"/>
    <property type="match status" value="1"/>
</dbReference>
<sequence length="109" mass="12728">MYNVFHYSVVTLSRQLKMKWWMSLGFAIVEAVILACYSLLYSIYVASHMVKHVMLTSMLLVCGVMTMTWICDTITESRFGMILDLLVTWLAAIWFCSYGFEFLLTFHLM</sequence>